<name>A0A6S6R3I9_9FIRM</name>
<dbReference type="PANTHER" id="PTHR46558:SF13">
    <property type="entry name" value="HTH-TYPE TRANSCRIPTIONAL REGULATOR IMMR"/>
    <property type="match status" value="1"/>
</dbReference>
<dbReference type="PANTHER" id="PTHR46558">
    <property type="entry name" value="TRACRIPTIONAL REGULATORY PROTEIN-RELATED-RELATED"/>
    <property type="match status" value="1"/>
</dbReference>
<dbReference type="KEGG" id="acel:acsn021_12600"/>
<keyword evidence="3" id="KW-1185">Reference proteome</keyword>
<gene>
    <name evidence="2" type="ORF">acsn021_12600</name>
</gene>
<evidence type="ECO:0000313" key="3">
    <source>
        <dbReference type="Proteomes" id="UP000515561"/>
    </source>
</evidence>
<accession>A0A6S6R3I9</accession>
<evidence type="ECO:0000313" key="2">
    <source>
        <dbReference type="EMBL" id="BCJ93691.1"/>
    </source>
</evidence>
<dbReference type="CDD" id="cd00093">
    <property type="entry name" value="HTH_XRE"/>
    <property type="match status" value="1"/>
</dbReference>
<dbReference type="Gene3D" id="1.10.260.40">
    <property type="entry name" value="lambda repressor-like DNA-binding domains"/>
    <property type="match status" value="1"/>
</dbReference>
<reference evidence="2 3" key="1">
    <citation type="journal article" date="2016" name="Int. J. Syst. Evol. Microbiol.">
        <title>Descriptions of Anaerotaenia torta gen. nov., sp. nov. and Anaerocolumna cellulosilytica gen. nov., sp. nov. isolated from a methanogenic reactor of cattle waste.</title>
        <authorList>
            <person name="Uek A."/>
            <person name="Ohtaki Y."/>
            <person name="Kaku N."/>
            <person name="Ueki K."/>
        </authorList>
    </citation>
    <scope>NUCLEOTIDE SEQUENCE [LARGE SCALE GENOMIC DNA]</scope>
    <source>
        <strain evidence="2 3">SN021</strain>
    </source>
</reference>
<dbReference type="AlphaFoldDB" id="A0A6S6R3I9"/>
<sequence>MTFGQKLKTLRKEHSYSQEELAQILDVSRQAVSKWESDRGIPEIGKLVQISTIFEVTLDYLLKMDYTEENLQSNGYYVSREMIDGFLSYKRQGAKRIAIGVSLMVLANLFDDTQSQLILILYWITISLGVAVLVWQIFQQNHYKVIGTKQLLFDEVTINEFRQEHEKTRKLYIIMIIVAILILILSPEVLSILGYSETSFGLALSWVLQAVWLSLIILAGITLHAERIIAQNTEYMNKKSKEGKYTWIYIALPVTALAVAIGIFTNAWSPVAPILVLFCALLVTVCKLLLEGRNKNE</sequence>
<dbReference type="InterPro" id="IPR010982">
    <property type="entry name" value="Lambda_DNA-bd_dom_sf"/>
</dbReference>
<dbReference type="GO" id="GO:0003677">
    <property type="term" value="F:DNA binding"/>
    <property type="evidence" value="ECO:0007669"/>
    <property type="project" value="UniProtKB-KW"/>
</dbReference>
<dbReference type="InterPro" id="IPR001387">
    <property type="entry name" value="Cro/C1-type_HTH"/>
</dbReference>
<evidence type="ECO:0000256" key="1">
    <source>
        <dbReference type="ARBA" id="ARBA00023125"/>
    </source>
</evidence>
<organism evidence="2 3">
    <name type="scientific">Anaerocolumna cellulosilytica</name>
    <dbReference type="NCBI Taxonomy" id="433286"/>
    <lineage>
        <taxon>Bacteria</taxon>
        <taxon>Bacillati</taxon>
        <taxon>Bacillota</taxon>
        <taxon>Clostridia</taxon>
        <taxon>Lachnospirales</taxon>
        <taxon>Lachnospiraceae</taxon>
        <taxon>Anaerocolumna</taxon>
    </lineage>
</organism>
<dbReference type="Proteomes" id="UP000515561">
    <property type="component" value="Chromosome"/>
</dbReference>
<dbReference type="RefSeq" id="WP_184092915.1">
    <property type="nucleotide sequence ID" value="NZ_AP023367.1"/>
</dbReference>
<protein>
    <submittedName>
        <fullName evidence="2">Transcriptional regulator</fullName>
    </submittedName>
</protein>
<dbReference type="SMART" id="SM00530">
    <property type="entry name" value="HTH_XRE"/>
    <property type="match status" value="1"/>
</dbReference>
<dbReference type="SUPFAM" id="SSF47413">
    <property type="entry name" value="lambda repressor-like DNA-binding domains"/>
    <property type="match status" value="1"/>
</dbReference>
<proteinExistence type="predicted"/>
<dbReference type="Pfam" id="PF01381">
    <property type="entry name" value="HTH_3"/>
    <property type="match status" value="1"/>
</dbReference>
<keyword evidence="1" id="KW-0238">DNA-binding</keyword>
<dbReference type="PROSITE" id="PS50943">
    <property type="entry name" value="HTH_CROC1"/>
    <property type="match status" value="1"/>
</dbReference>
<dbReference type="EMBL" id="AP023367">
    <property type="protein sequence ID" value="BCJ93691.1"/>
    <property type="molecule type" value="Genomic_DNA"/>
</dbReference>